<feature type="region of interest" description="Disordered" evidence="1">
    <location>
        <begin position="138"/>
        <end position="168"/>
    </location>
</feature>
<keyword evidence="3" id="KW-1185">Reference proteome</keyword>
<accession>A0ABP1S1F8</accession>
<protein>
    <submittedName>
        <fullName evidence="2">Uncharacterized protein</fullName>
    </submittedName>
</protein>
<dbReference type="EMBL" id="CAXLJM020000143">
    <property type="protein sequence ID" value="CAL8140956.1"/>
    <property type="molecule type" value="Genomic_DNA"/>
</dbReference>
<dbReference type="Proteomes" id="UP001642540">
    <property type="component" value="Unassembled WGS sequence"/>
</dbReference>
<comment type="caution">
    <text evidence="2">The sequence shown here is derived from an EMBL/GenBank/DDBJ whole genome shotgun (WGS) entry which is preliminary data.</text>
</comment>
<proteinExistence type="predicted"/>
<evidence type="ECO:0000313" key="3">
    <source>
        <dbReference type="Proteomes" id="UP001642540"/>
    </source>
</evidence>
<sequence length="168" mass="19361">MEENLWQNPYLKVLDDTDCGRLEIIVKNKTDDIVYITKGEPIARIQFNRVNFPCHIAINKKELQDFINKLLFSRRQRRFVTIPSTMCITDDLTSPNDVITIPKSLSEDDSQNLDESVDNECMMALDLTKKFGVTNKQVRSSTAENFPDDVLDDVSDDEVSSNKRKKQQ</sequence>
<organism evidence="2 3">
    <name type="scientific">Orchesella dallaii</name>
    <dbReference type="NCBI Taxonomy" id="48710"/>
    <lineage>
        <taxon>Eukaryota</taxon>
        <taxon>Metazoa</taxon>
        <taxon>Ecdysozoa</taxon>
        <taxon>Arthropoda</taxon>
        <taxon>Hexapoda</taxon>
        <taxon>Collembola</taxon>
        <taxon>Entomobryomorpha</taxon>
        <taxon>Entomobryoidea</taxon>
        <taxon>Orchesellidae</taxon>
        <taxon>Orchesellinae</taxon>
        <taxon>Orchesella</taxon>
    </lineage>
</organism>
<reference evidence="2 3" key="1">
    <citation type="submission" date="2024-08" db="EMBL/GenBank/DDBJ databases">
        <authorList>
            <person name="Cucini C."/>
            <person name="Frati F."/>
        </authorList>
    </citation>
    <scope>NUCLEOTIDE SEQUENCE [LARGE SCALE GENOMIC DNA]</scope>
</reference>
<evidence type="ECO:0000256" key="1">
    <source>
        <dbReference type="SAM" id="MobiDB-lite"/>
    </source>
</evidence>
<evidence type="ECO:0000313" key="2">
    <source>
        <dbReference type="EMBL" id="CAL8140956.1"/>
    </source>
</evidence>
<gene>
    <name evidence="2" type="ORF">ODALV1_LOCUS28504</name>
</gene>
<feature type="compositionally biased region" description="Acidic residues" evidence="1">
    <location>
        <begin position="146"/>
        <end position="159"/>
    </location>
</feature>
<name>A0ABP1S1F8_9HEXA</name>